<evidence type="ECO:0000313" key="1">
    <source>
        <dbReference type="EMBL" id="KRM77537.1"/>
    </source>
</evidence>
<protein>
    <submittedName>
        <fullName evidence="1">BS ykrK family protein</fullName>
    </submittedName>
</protein>
<dbReference type="PATRIC" id="fig|1423733.4.peg.3018"/>
<dbReference type="PANTHER" id="PTHR40056">
    <property type="entry name" value="HYPOTHETICAL CYTOSOLIC PROTEIN"/>
    <property type="match status" value="1"/>
</dbReference>
<evidence type="ECO:0000313" key="2">
    <source>
        <dbReference type="Proteomes" id="UP000051845"/>
    </source>
</evidence>
<sequence>MTDMAEFDQYHRWENQIRGLRLPHWSELPKFDLYMDQVIAFINDALGPLGIDPMTPAMINNYVKHQVILSPVKKKYQTMHLADLLLIGLLKPLFSTDTIRNGIDQVTAGDFPKQAYDNFVDALNDALAHIGEQHDVKTATTLNEKLMQVAIDAVISRIQSEKLLTMIQKPVRRVKKI</sequence>
<dbReference type="PANTHER" id="PTHR40056:SF1">
    <property type="entry name" value="DUF1836 DOMAIN-CONTAINING PROTEIN"/>
    <property type="match status" value="1"/>
</dbReference>
<reference evidence="1 2" key="1">
    <citation type="journal article" date="2015" name="Genome Announc.">
        <title>Expanding the biotechnology potential of lactobacilli through comparative genomics of 213 strains and associated genera.</title>
        <authorList>
            <person name="Sun Z."/>
            <person name="Harris H.M."/>
            <person name="McCann A."/>
            <person name="Guo C."/>
            <person name="Argimon S."/>
            <person name="Zhang W."/>
            <person name="Yang X."/>
            <person name="Jeffery I.B."/>
            <person name="Cooney J.C."/>
            <person name="Kagawa T.F."/>
            <person name="Liu W."/>
            <person name="Song Y."/>
            <person name="Salvetti E."/>
            <person name="Wrobel A."/>
            <person name="Rasinkangas P."/>
            <person name="Parkhill J."/>
            <person name="Rea M.C."/>
            <person name="O'Sullivan O."/>
            <person name="Ritari J."/>
            <person name="Douillard F.P."/>
            <person name="Paul Ross R."/>
            <person name="Yang R."/>
            <person name="Briner A.E."/>
            <person name="Felis G.E."/>
            <person name="de Vos W.M."/>
            <person name="Barrangou R."/>
            <person name="Klaenhammer T.R."/>
            <person name="Caufield P.W."/>
            <person name="Cui Y."/>
            <person name="Zhang H."/>
            <person name="O'Toole P.W."/>
        </authorList>
    </citation>
    <scope>NUCLEOTIDE SEQUENCE [LARGE SCALE GENOMIC DNA]</scope>
    <source>
        <strain evidence="1 2">DSM 20515</strain>
    </source>
</reference>
<dbReference type="AlphaFoldDB" id="A0A0R2BEB0"/>
<organism evidence="1 2">
    <name type="scientific">Secundilactobacillus collinoides DSM 20515 = JCM 1123</name>
    <dbReference type="NCBI Taxonomy" id="1423733"/>
    <lineage>
        <taxon>Bacteria</taxon>
        <taxon>Bacillati</taxon>
        <taxon>Bacillota</taxon>
        <taxon>Bacilli</taxon>
        <taxon>Lactobacillales</taxon>
        <taxon>Lactobacillaceae</taxon>
        <taxon>Secundilactobacillus</taxon>
    </lineage>
</organism>
<accession>A0A0R2BEB0</accession>
<dbReference type="InterPro" id="IPR014975">
    <property type="entry name" value="DUF1836"/>
</dbReference>
<proteinExistence type="predicted"/>
<dbReference type="Pfam" id="PF08876">
    <property type="entry name" value="DUF1836"/>
    <property type="match status" value="1"/>
</dbReference>
<name>A0A0R2BEB0_SECCO</name>
<comment type="caution">
    <text evidence="1">The sequence shown here is derived from an EMBL/GenBank/DDBJ whole genome shotgun (WGS) entry which is preliminary data.</text>
</comment>
<dbReference type="Proteomes" id="UP000051845">
    <property type="component" value="Unassembled WGS sequence"/>
</dbReference>
<gene>
    <name evidence="1" type="ORF">FC82_GL002892</name>
</gene>
<dbReference type="STRING" id="33960.TY91_01510"/>
<dbReference type="EMBL" id="AYYR01000009">
    <property type="protein sequence ID" value="KRM77537.1"/>
    <property type="molecule type" value="Genomic_DNA"/>
</dbReference>